<dbReference type="SMART" id="SM01025">
    <property type="entry name" value="BEN"/>
    <property type="match status" value="2"/>
</dbReference>
<evidence type="ECO:0000259" key="2">
    <source>
        <dbReference type="SMART" id="SM01025"/>
    </source>
</evidence>
<reference evidence="3" key="1">
    <citation type="journal article" date="2023" name="G3 (Bethesda)">
        <title>Whole genome assembly and annotation of the endangered Caribbean coral Acropora cervicornis.</title>
        <authorList>
            <person name="Selwyn J.D."/>
            <person name="Vollmer S.V."/>
        </authorList>
    </citation>
    <scope>NUCLEOTIDE SEQUENCE</scope>
    <source>
        <strain evidence="3">K2</strain>
    </source>
</reference>
<name>A0AAD9V6S2_ACRCE</name>
<proteinExistence type="predicted"/>
<accession>A0AAD9V6S2</accession>
<comment type="caution">
    <text evidence="3">The sequence shown here is derived from an EMBL/GenBank/DDBJ whole genome shotgun (WGS) entry which is preliminary data.</text>
</comment>
<protein>
    <recommendedName>
        <fullName evidence="2">BEN domain-containing protein</fullName>
    </recommendedName>
</protein>
<dbReference type="Gene3D" id="1.10.10.2590">
    <property type="entry name" value="BEN domain"/>
    <property type="match status" value="1"/>
</dbReference>
<sequence>MDEELVGHFLSSDSTKRHNKELVVNCKKEQNQNFTETVKLSVVNSIIHDIEKSSGERNLQLIELKEHSVAYKQPTENLTLREESSCVHGVSEEFIRSCVSPTKFELVQETLERESERHLCALKLLSCLFSKEELASSNTDGSYAKNCLDSKRLNSLKDLVFSKFPASSPEEREKEWKAIKVKINSKCRVAKFSAKLSLDIQTASLTEGSSHLHKHKRKQTINRESKRTKLDLCTDDQCVNHETDSCSDSDGPDKDCSSELHRQLDAKTEECDRLKAKLRNAEEALRMQVNVQVGVFEMLEKIKACLAQLEGRMASGFQRIQERLDSFEKAPDSPSIALDRVTGTGCVASTAHDLKPSSNGLMVTNSDVKEINIPCRQPAEECAVSLTPVVQNGCRQSVSIELIRSCVSPTKIGRVQQTLERESERHLCALKLLVCLFSREELAISNTDGSYDKKCLDSERLNSLKFCCSPNFQQVLLQKGKRNGKQSREK</sequence>
<dbReference type="GO" id="GO:0003677">
    <property type="term" value="F:DNA binding"/>
    <property type="evidence" value="ECO:0007669"/>
    <property type="project" value="InterPro"/>
</dbReference>
<evidence type="ECO:0000256" key="1">
    <source>
        <dbReference type="SAM" id="Coils"/>
    </source>
</evidence>
<gene>
    <name evidence="3" type="ORF">P5673_013630</name>
</gene>
<dbReference type="AlphaFoldDB" id="A0AAD9V6S2"/>
<organism evidence="3 4">
    <name type="scientific">Acropora cervicornis</name>
    <name type="common">Staghorn coral</name>
    <dbReference type="NCBI Taxonomy" id="6130"/>
    <lineage>
        <taxon>Eukaryota</taxon>
        <taxon>Metazoa</taxon>
        <taxon>Cnidaria</taxon>
        <taxon>Anthozoa</taxon>
        <taxon>Hexacorallia</taxon>
        <taxon>Scleractinia</taxon>
        <taxon>Astrocoeniina</taxon>
        <taxon>Acroporidae</taxon>
        <taxon>Acropora</taxon>
    </lineage>
</organism>
<feature type="domain" description="BEN" evidence="2">
    <location>
        <begin position="426"/>
        <end position="490"/>
    </location>
</feature>
<evidence type="ECO:0000313" key="4">
    <source>
        <dbReference type="Proteomes" id="UP001249851"/>
    </source>
</evidence>
<dbReference type="Proteomes" id="UP001249851">
    <property type="component" value="Unassembled WGS sequence"/>
</dbReference>
<feature type="coiled-coil region" evidence="1">
    <location>
        <begin position="257"/>
        <end position="291"/>
    </location>
</feature>
<dbReference type="EMBL" id="JARQWQ010000026">
    <property type="protein sequence ID" value="KAK2563269.1"/>
    <property type="molecule type" value="Genomic_DNA"/>
</dbReference>
<dbReference type="Pfam" id="PF10523">
    <property type="entry name" value="BEN"/>
    <property type="match status" value="1"/>
</dbReference>
<keyword evidence="4" id="KW-1185">Reference proteome</keyword>
<evidence type="ECO:0000313" key="3">
    <source>
        <dbReference type="EMBL" id="KAK2563269.1"/>
    </source>
</evidence>
<reference evidence="3" key="2">
    <citation type="journal article" date="2023" name="Science">
        <title>Genomic signatures of disease resistance in endangered staghorn corals.</title>
        <authorList>
            <person name="Vollmer S.V."/>
            <person name="Selwyn J.D."/>
            <person name="Despard B.A."/>
            <person name="Roesel C.L."/>
        </authorList>
    </citation>
    <scope>NUCLEOTIDE SEQUENCE</scope>
    <source>
        <strain evidence="3">K2</strain>
    </source>
</reference>
<feature type="domain" description="BEN" evidence="2">
    <location>
        <begin position="118"/>
        <end position="194"/>
    </location>
</feature>
<keyword evidence="1" id="KW-0175">Coiled coil</keyword>
<dbReference type="InterPro" id="IPR018379">
    <property type="entry name" value="BEN_domain"/>
</dbReference>